<feature type="domain" description="PucR C-terminal helix-turn-helix" evidence="3">
    <location>
        <begin position="471"/>
        <end position="529"/>
    </location>
</feature>
<dbReference type="EMBL" id="LDTZ01000018">
    <property type="protein sequence ID" value="KNA90837.1"/>
    <property type="molecule type" value="Genomic_DNA"/>
</dbReference>
<evidence type="ECO:0000259" key="2">
    <source>
        <dbReference type="Pfam" id="PF07905"/>
    </source>
</evidence>
<dbReference type="InterPro" id="IPR025736">
    <property type="entry name" value="PucR_C-HTH_dom"/>
</dbReference>
<feature type="domain" description="CdaR GGDEF-like" evidence="4">
    <location>
        <begin position="281"/>
        <end position="416"/>
    </location>
</feature>
<dbReference type="RefSeq" id="WP_049699772.1">
    <property type="nucleotide sequence ID" value="NZ_LDTZ01000018.1"/>
</dbReference>
<comment type="similarity">
    <text evidence="1">Belongs to the CdaR family.</text>
</comment>
<protein>
    <submittedName>
        <fullName evidence="5">PucR family transcriptional regulator</fullName>
    </submittedName>
</protein>
<dbReference type="InterPro" id="IPR042070">
    <property type="entry name" value="PucR_C-HTH_sf"/>
</dbReference>
<comment type="caution">
    <text evidence="5">The sequence shown here is derived from an EMBL/GenBank/DDBJ whole genome shotgun (WGS) entry which is preliminary data.</text>
</comment>
<evidence type="ECO:0000256" key="1">
    <source>
        <dbReference type="ARBA" id="ARBA00006754"/>
    </source>
</evidence>
<dbReference type="InterPro" id="IPR051448">
    <property type="entry name" value="CdaR-like_regulators"/>
</dbReference>
<proteinExistence type="inferred from homology"/>
<dbReference type="Pfam" id="PF13556">
    <property type="entry name" value="HTH_30"/>
    <property type="match status" value="1"/>
</dbReference>
<feature type="domain" description="Purine catabolism PurC-like" evidence="2">
    <location>
        <begin position="7"/>
        <end position="122"/>
    </location>
</feature>
<gene>
    <name evidence="5" type="ORF">ABW18_15120</name>
</gene>
<dbReference type="PANTHER" id="PTHR33744">
    <property type="entry name" value="CARBOHYDRATE DIACID REGULATOR"/>
    <property type="match status" value="1"/>
</dbReference>
<sequence>MTLTVGDVIDLPVIRAGLPDVLSTAGVDRTVRWVHVSDVGDLGHLLEGGELVLTTGDALRRDPRRYLENLARAGALGVIAEFDDSSAIPSEIGPVAVELGLTAVVLRREIKFVEVTEQVHRSLVAEQYAAVEFAHRTHETFTQLTIRRASPAEITNSVAALLDSPVVLENLQHHAVASAGAPAASLLHDWERRSRLHASDVATTEVSDHAPWRIVDVGRGDDHWARLIVPEPHADEQRTAMVLERAAQALVMHRMAERGRLDIERQAQAGLVDDVLQERIRDEGEVAARAFALGLREANEYVPISVRVPGWPASDDPISTRRRTAQLLDVVVRVVGAQGHSALFSVRGDGEILVVLALTTARGRSRQHALDTLAAATRRDIERTVGHAGAVLGLGAPGRQVMSTIHTLLQASQVAEVAAGMPTSERAVFGVQDIGIRGLISLLRDDPRLQRFAESELRDLVLDDINTGGDLLDVLRGYVQHVGNKSALASRLHMSRPSLYAKLARIERILGVDLSDGESVTSLHVALLILDGRSQGAATP</sequence>
<dbReference type="InterPro" id="IPR012914">
    <property type="entry name" value="PucR_dom"/>
</dbReference>
<dbReference type="Gene3D" id="1.10.10.2840">
    <property type="entry name" value="PucR C-terminal helix-turn-helix domain"/>
    <property type="match status" value="1"/>
</dbReference>
<keyword evidence="6" id="KW-1185">Reference proteome</keyword>
<dbReference type="InterPro" id="IPR041522">
    <property type="entry name" value="CdaR_GGDEF"/>
</dbReference>
<dbReference type="Proteomes" id="UP000037247">
    <property type="component" value="Unassembled WGS sequence"/>
</dbReference>
<dbReference type="Pfam" id="PF07905">
    <property type="entry name" value="PucR"/>
    <property type="match status" value="1"/>
</dbReference>
<evidence type="ECO:0000259" key="4">
    <source>
        <dbReference type="Pfam" id="PF17853"/>
    </source>
</evidence>
<evidence type="ECO:0000313" key="6">
    <source>
        <dbReference type="Proteomes" id="UP000037247"/>
    </source>
</evidence>
<reference evidence="5 6" key="1">
    <citation type="submission" date="2015-05" db="EMBL/GenBank/DDBJ databases">
        <title>Draft genome sequence of the bacterium Gordonia jacobaea a new member of the Gordonia genus.</title>
        <authorList>
            <person name="Jimenez-Galisteo G."/>
            <person name="Dominguez A."/>
            <person name="Munoz E."/>
            <person name="Vinas M."/>
        </authorList>
    </citation>
    <scope>NUCLEOTIDE SEQUENCE [LARGE SCALE GENOMIC DNA]</scope>
    <source>
        <strain evidence="6">mv1</strain>
    </source>
</reference>
<dbReference type="Pfam" id="PF17853">
    <property type="entry name" value="GGDEF_2"/>
    <property type="match status" value="1"/>
</dbReference>
<dbReference type="PANTHER" id="PTHR33744:SF1">
    <property type="entry name" value="DNA-BINDING TRANSCRIPTIONAL ACTIVATOR ADER"/>
    <property type="match status" value="1"/>
</dbReference>
<accession>A0ABR5IB52</accession>
<evidence type="ECO:0000313" key="5">
    <source>
        <dbReference type="EMBL" id="KNA90837.1"/>
    </source>
</evidence>
<organism evidence="5 6">
    <name type="scientific">Gordonia jacobaea</name>
    <dbReference type="NCBI Taxonomy" id="122202"/>
    <lineage>
        <taxon>Bacteria</taxon>
        <taxon>Bacillati</taxon>
        <taxon>Actinomycetota</taxon>
        <taxon>Actinomycetes</taxon>
        <taxon>Mycobacteriales</taxon>
        <taxon>Gordoniaceae</taxon>
        <taxon>Gordonia</taxon>
    </lineage>
</organism>
<name>A0ABR5IB52_9ACTN</name>
<evidence type="ECO:0000259" key="3">
    <source>
        <dbReference type="Pfam" id="PF13556"/>
    </source>
</evidence>